<dbReference type="STRING" id="930152.SAMN05216565_11247"/>
<evidence type="ECO:0000256" key="9">
    <source>
        <dbReference type="ARBA" id="ARBA00022777"/>
    </source>
</evidence>
<feature type="transmembrane region" description="Helical" evidence="14">
    <location>
        <begin position="20"/>
        <end position="42"/>
    </location>
</feature>
<evidence type="ECO:0000256" key="2">
    <source>
        <dbReference type="ARBA" id="ARBA00004651"/>
    </source>
</evidence>
<dbReference type="PROSITE" id="PS50109">
    <property type="entry name" value="HIS_KIN"/>
    <property type="match status" value="1"/>
</dbReference>
<keyword evidence="6" id="KW-0808">Transferase</keyword>
<evidence type="ECO:0000256" key="11">
    <source>
        <dbReference type="ARBA" id="ARBA00022989"/>
    </source>
</evidence>
<dbReference type="AlphaFoldDB" id="A0A1H0WM05"/>
<keyword evidence="7 14" id="KW-0812">Transmembrane</keyword>
<dbReference type="SUPFAM" id="SSF47384">
    <property type="entry name" value="Homodimeric domain of signal transducing histidine kinase"/>
    <property type="match status" value="1"/>
</dbReference>
<keyword evidence="12" id="KW-0902">Two-component regulatory system</keyword>
<dbReference type="SUPFAM" id="SSF55874">
    <property type="entry name" value="ATPase domain of HSP90 chaperone/DNA topoisomerase II/histidine kinase"/>
    <property type="match status" value="1"/>
</dbReference>
<dbReference type="Pfam" id="PF00512">
    <property type="entry name" value="HisKA"/>
    <property type="match status" value="1"/>
</dbReference>
<evidence type="ECO:0000256" key="5">
    <source>
        <dbReference type="ARBA" id="ARBA00022553"/>
    </source>
</evidence>
<feature type="transmembrane region" description="Helical" evidence="14">
    <location>
        <begin position="62"/>
        <end position="80"/>
    </location>
</feature>
<dbReference type="RefSeq" id="WP_090857996.1">
    <property type="nucleotide sequence ID" value="NZ_FNJU01000012.1"/>
</dbReference>
<evidence type="ECO:0000256" key="7">
    <source>
        <dbReference type="ARBA" id="ARBA00022692"/>
    </source>
</evidence>
<evidence type="ECO:0000256" key="3">
    <source>
        <dbReference type="ARBA" id="ARBA00012438"/>
    </source>
</evidence>
<evidence type="ECO:0000256" key="1">
    <source>
        <dbReference type="ARBA" id="ARBA00000085"/>
    </source>
</evidence>
<evidence type="ECO:0000313" key="17">
    <source>
        <dbReference type="Proteomes" id="UP000199159"/>
    </source>
</evidence>
<dbReference type="FunFam" id="1.10.287.130:FF:000008">
    <property type="entry name" value="Two-component sensor histidine kinase"/>
    <property type="match status" value="1"/>
</dbReference>
<dbReference type="InterPro" id="IPR036097">
    <property type="entry name" value="HisK_dim/P_sf"/>
</dbReference>
<protein>
    <recommendedName>
        <fullName evidence="3">histidine kinase</fullName>
        <ecNumber evidence="3">2.7.13.3</ecNumber>
    </recommendedName>
</protein>
<keyword evidence="4" id="KW-1003">Cell membrane</keyword>
<reference evidence="17" key="1">
    <citation type="submission" date="2016-10" db="EMBL/GenBank/DDBJ databases">
        <authorList>
            <person name="Varghese N."/>
            <person name="Submissions S."/>
        </authorList>
    </citation>
    <scope>NUCLEOTIDE SEQUENCE [LARGE SCALE GENOMIC DNA]</scope>
    <source>
        <strain evidence="17">IBRC-M10078</strain>
    </source>
</reference>
<comment type="subcellular location">
    <subcellularLocation>
        <location evidence="2">Cell membrane</location>
        <topology evidence="2">Multi-pass membrane protein</topology>
    </subcellularLocation>
</comment>
<keyword evidence="9 16" id="KW-0418">Kinase</keyword>
<organism evidence="16 17">
    <name type="scientific">Litchfieldia salsa</name>
    <dbReference type="NCBI Taxonomy" id="930152"/>
    <lineage>
        <taxon>Bacteria</taxon>
        <taxon>Bacillati</taxon>
        <taxon>Bacillota</taxon>
        <taxon>Bacilli</taxon>
        <taxon>Bacillales</taxon>
        <taxon>Bacillaceae</taxon>
        <taxon>Litchfieldia</taxon>
    </lineage>
</organism>
<keyword evidence="13 14" id="KW-0472">Membrane</keyword>
<dbReference type="InterPro" id="IPR050398">
    <property type="entry name" value="HssS/ArlS-like"/>
</dbReference>
<dbReference type="GO" id="GO:0000155">
    <property type="term" value="F:phosphorelay sensor kinase activity"/>
    <property type="evidence" value="ECO:0007669"/>
    <property type="project" value="InterPro"/>
</dbReference>
<dbReference type="EMBL" id="FNJU01000012">
    <property type="protein sequence ID" value="SDP91601.1"/>
    <property type="molecule type" value="Genomic_DNA"/>
</dbReference>
<dbReference type="PANTHER" id="PTHR45528">
    <property type="entry name" value="SENSOR HISTIDINE KINASE CPXA"/>
    <property type="match status" value="1"/>
</dbReference>
<dbReference type="CDD" id="cd00082">
    <property type="entry name" value="HisKA"/>
    <property type="match status" value="1"/>
</dbReference>
<dbReference type="SMART" id="SM00387">
    <property type="entry name" value="HATPase_c"/>
    <property type="match status" value="1"/>
</dbReference>
<evidence type="ECO:0000259" key="15">
    <source>
        <dbReference type="PROSITE" id="PS50109"/>
    </source>
</evidence>
<comment type="catalytic activity">
    <reaction evidence="1">
        <text>ATP + protein L-histidine = ADP + protein N-phospho-L-histidine.</text>
        <dbReference type="EC" id="2.7.13.3"/>
    </reaction>
</comment>
<evidence type="ECO:0000313" key="16">
    <source>
        <dbReference type="EMBL" id="SDP91601.1"/>
    </source>
</evidence>
<dbReference type="PRINTS" id="PR00344">
    <property type="entry name" value="BCTRLSENSOR"/>
</dbReference>
<evidence type="ECO:0000256" key="6">
    <source>
        <dbReference type="ARBA" id="ARBA00022679"/>
    </source>
</evidence>
<sequence length="368" mass="42868">MKNNLINIVKFLPKWKIALYVMLAFFLAFVTGIILLPAIWFLEDQSRFFESVLFILSYFREGIIIVFYLITVLIYLFLFYQYERKRYLSFHIKKISLDMKRLIQKEISAEQLEAPLEFKQLSECLLMMIEKSDEAITEVRRVEQLKNELITSVAHDLRSPLTSVIGYLDLINDDRYRDEVELRYYVQIIHDKAAHLHTLINDMFEYTYMQNQHIMLANEAIDMEEMLNQLIVQSRVQIEEAGMECRFSTETTDPKINGDGAKLARVFENLIQNAIRYGQNGKYIDIHLSDSNNMVEINMINYGPPIPTRDLPHIFDRFYRVEKSRSLYTGGSGLGLAIAKSIVEQHRGQIDVKSTTGSTIFTVKLAKG</sequence>
<dbReference type="Gene3D" id="3.30.565.10">
    <property type="entry name" value="Histidine kinase-like ATPase, C-terminal domain"/>
    <property type="match status" value="1"/>
</dbReference>
<evidence type="ECO:0000256" key="12">
    <source>
        <dbReference type="ARBA" id="ARBA00023012"/>
    </source>
</evidence>
<dbReference type="Gene3D" id="1.10.287.130">
    <property type="match status" value="1"/>
</dbReference>
<gene>
    <name evidence="16" type="ORF">SAMN05216565_11247</name>
</gene>
<evidence type="ECO:0000256" key="10">
    <source>
        <dbReference type="ARBA" id="ARBA00022840"/>
    </source>
</evidence>
<keyword evidence="10" id="KW-0067">ATP-binding</keyword>
<dbReference type="EC" id="2.7.13.3" evidence="3"/>
<dbReference type="Proteomes" id="UP000199159">
    <property type="component" value="Unassembled WGS sequence"/>
</dbReference>
<dbReference type="FunFam" id="3.30.565.10:FF:000013">
    <property type="entry name" value="Two-component sensor histidine kinase"/>
    <property type="match status" value="1"/>
</dbReference>
<keyword evidence="11 14" id="KW-1133">Transmembrane helix</keyword>
<dbReference type="InterPro" id="IPR003594">
    <property type="entry name" value="HATPase_dom"/>
</dbReference>
<dbReference type="InterPro" id="IPR004358">
    <property type="entry name" value="Sig_transdc_His_kin-like_C"/>
</dbReference>
<keyword evidence="5" id="KW-0597">Phosphoprotein</keyword>
<dbReference type="PANTHER" id="PTHR45528:SF1">
    <property type="entry name" value="SENSOR HISTIDINE KINASE CPXA"/>
    <property type="match status" value="1"/>
</dbReference>
<dbReference type="GO" id="GO:0005886">
    <property type="term" value="C:plasma membrane"/>
    <property type="evidence" value="ECO:0007669"/>
    <property type="project" value="UniProtKB-SubCell"/>
</dbReference>
<dbReference type="Pfam" id="PF02518">
    <property type="entry name" value="HATPase_c"/>
    <property type="match status" value="1"/>
</dbReference>
<keyword evidence="17" id="KW-1185">Reference proteome</keyword>
<accession>A0A1H0WM05</accession>
<evidence type="ECO:0000256" key="13">
    <source>
        <dbReference type="ARBA" id="ARBA00023136"/>
    </source>
</evidence>
<dbReference type="GO" id="GO:0005524">
    <property type="term" value="F:ATP binding"/>
    <property type="evidence" value="ECO:0007669"/>
    <property type="project" value="UniProtKB-KW"/>
</dbReference>
<evidence type="ECO:0000256" key="4">
    <source>
        <dbReference type="ARBA" id="ARBA00022475"/>
    </source>
</evidence>
<evidence type="ECO:0000256" key="8">
    <source>
        <dbReference type="ARBA" id="ARBA00022741"/>
    </source>
</evidence>
<name>A0A1H0WM05_9BACI</name>
<dbReference type="InterPro" id="IPR005467">
    <property type="entry name" value="His_kinase_dom"/>
</dbReference>
<dbReference type="CDD" id="cd00075">
    <property type="entry name" value="HATPase"/>
    <property type="match status" value="1"/>
</dbReference>
<proteinExistence type="predicted"/>
<dbReference type="InterPro" id="IPR003661">
    <property type="entry name" value="HisK_dim/P_dom"/>
</dbReference>
<dbReference type="OrthoDB" id="9792991at2"/>
<keyword evidence="8" id="KW-0547">Nucleotide-binding</keyword>
<evidence type="ECO:0000256" key="14">
    <source>
        <dbReference type="SAM" id="Phobius"/>
    </source>
</evidence>
<dbReference type="SMART" id="SM00388">
    <property type="entry name" value="HisKA"/>
    <property type="match status" value="1"/>
</dbReference>
<feature type="domain" description="Histidine kinase" evidence="15">
    <location>
        <begin position="152"/>
        <end position="368"/>
    </location>
</feature>
<dbReference type="InterPro" id="IPR036890">
    <property type="entry name" value="HATPase_C_sf"/>
</dbReference>